<evidence type="ECO:0000259" key="1">
    <source>
        <dbReference type="Pfam" id="PF13392"/>
    </source>
</evidence>
<dbReference type="Pfam" id="PF13392">
    <property type="entry name" value="HNH_3"/>
    <property type="match status" value="1"/>
</dbReference>
<evidence type="ECO:0000313" key="3">
    <source>
        <dbReference type="Proteomes" id="UP000711614"/>
    </source>
</evidence>
<name>A0ABS4YYG4_9MICC</name>
<dbReference type="InterPro" id="IPR044930">
    <property type="entry name" value="Homing_endonuclease_His-Me"/>
</dbReference>
<reference evidence="2 3" key="1">
    <citation type="submission" date="2021-03" db="EMBL/GenBank/DDBJ databases">
        <title>Sequencing the genomes of 1000 actinobacteria strains.</title>
        <authorList>
            <person name="Klenk H.-P."/>
        </authorList>
    </citation>
    <scope>NUCLEOTIDE SEQUENCE [LARGE SCALE GENOMIC DNA]</scope>
    <source>
        <strain evidence="2 3">DSM 16005</strain>
    </source>
</reference>
<proteinExistence type="predicted"/>
<evidence type="ECO:0000313" key="2">
    <source>
        <dbReference type="EMBL" id="MBP2413779.1"/>
    </source>
</evidence>
<dbReference type="InterPro" id="IPR044925">
    <property type="entry name" value="His-Me_finger_sf"/>
</dbReference>
<keyword evidence="3" id="KW-1185">Reference proteome</keyword>
<gene>
    <name evidence="2" type="ORF">JOF48_002578</name>
</gene>
<dbReference type="EMBL" id="JAGIOI010000001">
    <property type="protein sequence ID" value="MBP2413779.1"/>
    <property type="molecule type" value="Genomic_DNA"/>
</dbReference>
<protein>
    <recommendedName>
        <fullName evidence="1">HNH nuclease domain-containing protein</fullName>
    </recommendedName>
</protein>
<organism evidence="2 3">
    <name type="scientific">Arthrobacter stackebrandtii</name>
    <dbReference type="NCBI Taxonomy" id="272161"/>
    <lineage>
        <taxon>Bacteria</taxon>
        <taxon>Bacillati</taxon>
        <taxon>Actinomycetota</taxon>
        <taxon>Actinomycetes</taxon>
        <taxon>Micrococcales</taxon>
        <taxon>Micrococcaceae</taxon>
        <taxon>Arthrobacter</taxon>
    </lineage>
</organism>
<dbReference type="Proteomes" id="UP000711614">
    <property type="component" value="Unassembled WGS sequence"/>
</dbReference>
<feature type="domain" description="HNH nuclease" evidence="1">
    <location>
        <begin position="111"/>
        <end position="154"/>
    </location>
</feature>
<accession>A0ABS4YYG4</accession>
<dbReference type="SUPFAM" id="SSF54060">
    <property type="entry name" value="His-Me finger endonucleases"/>
    <property type="match status" value="1"/>
</dbReference>
<sequence>MPRVPRPACSVAGCDRPNHAKGKCQTHYRATVRSAGTCKVSGCPRAPITGGYCRPHEPLLIEQMGPVKVADELEKIADTVKPHPITGCWLWQGELNAGGYARMRIGGRKWLVHRFLFVLFYGAQRNNWELDHICNRPDCVRPNHVYSVTRKQNEKNRAWRDARDGFQFWKQDYLADMPPVPLLLWAGSHGLPVAPYSWRVEQR</sequence>
<dbReference type="InterPro" id="IPR003615">
    <property type="entry name" value="HNH_nuc"/>
</dbReference>
<dbReference type="Gene3D" id="3.90.75.10">
    <property type="entry name" value="Homing Intron 3 (I-ppo) Encoded Endonuclease, Chain A"/>
    <property type="match status" value="1"/>
</dbReference>
<comment type="caution">
    <text evidence="2">The sequence shown here is derived from an EMBL/GenBank/DDBJ whole genome shotgun (WGS) entry which is preliminary data.</text>
</comment>